<dbReference type="EMBL" id="CAJA01000013">
    <property type="protein sequence ID" value="CCH71812.1"/>
    <property type="molecule type" value="Genomic_DNA"/>
</dbReference>
<evidence type="ECO:0000313" key="1">
    <source>
        <dbReference type="EMBL" id="CCH71812.1"/>
    </source>
</evidence>
<sequence length="38" mass="3857">MAGAGALTALALGFLAGRRTIRRDAGPDQGDSAVVWNT</sequence>
<gene>
    <name evidence="1" type="ORF">BN11_110032</name>
</gene>
<dbReference type="AlphaFoldDB" id="W6JSY5"/>
<organism evidence="1 2">
    <name type="scientific">Nostocoides australiense Ben110</name>
    <dbReference type="NCBI Taxonomy" id="1193182"/>
    <lineage>
        <taxon>Bacteria</taxon>
        <taxon>Bacillati</taxon>
        <taxon>Actinomycetota</taxon>
        <taxon>Actinomycetes</taxon>
        <taxon>Micrococcales</taxon>
        <taxon>Intrasporangiaceae</taxon>
        <taxon>Nostocoides</taxon>
    </lineage>
</organism>
<name>W6JSY5_9MICO</name>
<comment type="caution">
    <text evidence="1">The sequence shown here is derived from an EMBL/GenBank/DDBJ whole genome shotgun (WGS) entry which is preliminary data.</text>
</comment>
<accession>W6JSY5</accession>
<protein>
    <submittedName>
        <fullName evidence="1">Uncharacterized protein</fullName>
    </submittedName>
</protein>
<evidence type="ECO:0000313" key="2">
    <source>
        <dbReference type="Proteomes" id="UP000035763"/>
    </source>
</evidence>
<keyword evidence="2" id="KW-1185">Reference proteome</keyword>
<proteinExistence type="predicted"/>
<reference evidence="1 2" key="1">
    <citation type="journal article" date="2013" name="ISME J.">
        <title>A metabolic model for members of the genus Tetrasphaera involved in enhanced biological phosphorus removal.</title>
        <authorList>
            <person name="Kristiansen R."/>
            <person name="Nguyen H.T.T."/>
            <person name="Saunders A.M."/>
            <person name="Nielsen J.L."/>
            <person name="Wimmer R."/>
            <person name="Le V.Q."/>
            <person name="McIlroy S.J."/>
            <person name="Petrovski S."/>
            <person name="Seviour R.J."/>
            <person name="Calteau A."/>
            <person name="Nielsen K.L."/>
            <person name="Nielsen P.H."/>
        </authorList>
    </citation>
    <scope>NUCLEOTIDE SEQUENCE [LARGE SCALE GENOMIC DNA]</scope>
    <source>
        <strain evidence="1 2">Ben110</strain>
    </source>
</reference>
<dbReference type="Proteomes" id="UP000035763">
    <property type="component" value="Unassembled WGS sequence"/>
</dbReference>